<comment type="pathway">
    <text evidence="2">Cofactor biosynthesis; ubiquinone biosynthesis.</text>
</comment>
<dbReference type="Proteomes" id="UP000183208">
    <property type="component" value="Unassembled WGS sequence"/>
</dbReference>
<dbReference type="InterPro" id="IPR010971">
    <property type="entry name" value="UbiH/COQ6"/>
</dbReference>
<dbReference type="PRINTS" id="PR00420">
    <property type="entry name" value="RNGMNOXGNASE"/>
</dbReference>
<feature type="domain" description="FAD-binding" evidence="8">
    <location>
        <begin position="9"/>
        <end position="339"/>
    </location>
</feature>
<dbReference type="EMBL" id="FNTI01000001">
    <property type="protein sequence ID" value="SEE45276.1"/>
    <property type="molecule type" value="Genomic_DNA"/>
</dbReference>
<evidence type="ECO:0000256" key="2">
    <source>
        <dbReference type="ARBA" id="ARBA00004749"/>
    </source>
</evidence>
<dbReference type="GO" id="GO:0006744">
    <property type="term" value="P:ubiquinone biosynthetic process"/>
    <property type="evidence" value="ECO:0007669"/>
    <property type="project" value="UniProtKB-UniPathway"/>
</dbReference>
<gene>
    <name evidence="9" type="ORF">SAMN05444171_7544</name>
</gene>
<dbReference type="NCBIfam" id="TIGR01988">
    <property type="entry name" value="Ubi-OHases"/>
    <property type="match status" value="1"/>
</dbReference>
<dbReference type="NCBIfam" id="NF005691">
    <property type="entry name" value="PRK07494.1"/>
    <property type="match status" value="1"/>
</dbReference>
<keyword evidence="4" id="KW-0285">Flavoprotein</keyword>
<sequence>MNDTSLIYDTVVIGGGPAGLTAAIALAGTGARTALLARRAPYADNRTTALLGASADLLERLDVWPRCRDKAAALKTMRLVDDTGRLIRAPEVRFSSDEIGLEQFGYNIDNRSLMAALEERAAELSNLTRHDDEAASIEPHDAEVSIRTGQGETLTARLVVGADGRQSPSRAAAGIEVRRRDLRQSALTFNIAHSHPHKNISTEFHTPQGPCVFVPLPGNRCSVVWVQATKEAERLMALGDDELSEAAERQSHSILGRVQVEAGRNLFPLAIESPKQFASHRVALVGESAHVVPPIGAQGLNMGLRDAADIADIAGHAMSLGEDPGSPQVLARYQSARRADVASRTIAIDIANRSLLNDFLAVQSLRAAGMHLLASFGPLRRLAMREGLAPSWKRVSSII</sequence>
<dbReference type="PANTHER" id="PTHR43876:SF7">
    <property type="entry name" value="UBIQUINONE BIOSYNTHESIS MONOOXYGENASE COQ6, MITOCHONDRIAL"/>
    <property type="match status" value="1"/>
</dbReference>
<dbReference type="GO" id="GO:0004497">
    <property type="term" value="F:monooxygenase activity"/>
    <property type="evidence" value="ECO:0007669"/>
    <property type="project" value="UniProtKB-KW"/>
</dbReference>
<dbReference type="InterPro" id="IPR051205">
    <property type="entry name" value="UbiH/COQ6_monooxygenase"/>
</dbReference>
<comment type="cofactor">
    <cofactor evidence="1">
        <name>FAD</name>
        <dbReference type="ChEBI" id="CHEBI:57692"/>
    </cofactor>
</comment>
<evidence type="ECO:0000256" key="1">
    <source>
        <dbReference type="ARBA" id="ARBA00001974"/>
    </source>
</evidence>
<proteinExistence type="inferred from homology"/>
<dbReference type="Pfam" id="PF01494">
    <property type="entry name" value="FAD_binding_3"/>
    <property type="match status" value="1"/>
</dbReference>
<dbReference type="UniPathway" id="UPA00232"/>
<dbReference type="AlphaFoldDB" id="A0A1M7IVS6"/>
<dbReference type="RefSeq" id="WP_074829895.1">
    <property type="nucleotide sequence ID" value="NZ_FNTI01000001.1"/>
</dbReference>
<evidence type="ECO:0000313" key="10">
    <source>
        <dbReference type="Proteomes" id="UP000183208"/>
    </source>
</evidence>
<evidence type="ECO:0000313" key="9">
    <source>
        <dbReference type="EMBL" id="SEE45276.1"/>
    </source>
</evidence>
<evidence type="ECO:0000259" key="8">
    <source>
        <dbReference type="Pfam" id="PF01494"/>
    </source>
</evidence>
<dbReference type="GO" id="GO:0016705">
    <property type="term" value="F:oxidoreductase activity, acting on paired donors, with incorporation or reduction of molecular oxygen"/>
    <property type="evidence" value="ECO:0007669"/>
    <property type="project" value="InterPro"/>
</dbReference>
<accession>A0A1M7IVS6</accession>
<dbReference type="InterPro" id="IPR002938">
    <property type="entry name" value="FAD-bd"/>
</dbReference>
<keyword evidence="5" id="KW-0274">FAD</keyword>
<protein>
    <submittedName>
        <fullName evidence="9">2-octaprenyl-3-methyl-6-methoxy-1,4-benzoquinol hydroxylase</fullName>
    </submittedName>
</protein>
<dbReference type="Gene3D" id="3.50.50.60">
    <property type="entry name" value="FAD/NAD(P)-binding domain"/>
    <property type="match status" value="2"/>
</dbReference>
<organism evidence="9 10">
    <name type="scientific">Bradyrhizobium lablabi</name>
    <dbReference type="NCBI Taxonomy" id="722472"/>
    <lineage>
        <taxon>Bacteria</taxon>
        <taxon>Pseudomonadati</taxon>
        <taxon>Pseudomonadota</taxon>
        <taxon>Alphaproteobacteria</taxon>
        <taxon>Hyphomicrobiales</taxon>
        <taxon>Nitrobacteraceae</taxon>
        <taxon>Bradyrhizobium</taxon>
    </lineage>
</organism>
<evidence type="ECO:0000256" key="5">
    <source>
        <dbReference type="ARBA" id="ARBA00022827"/>
    </source>
</evidence>
<reference evidence="9 10" key="1">
    <citation type="submission" date="2016-10" db="EMBL/GenBank/DDBJ databases">
        <authorList>
            <person name="de Groot N.N."/>
        </authorList>
    </citation>
    <scope>NUCLEOTIDE SEQUENCE [LARGE SCALE GENOMIC DNA]</scope>
    <source>
        <strain evidence="9 10">GAS522</strain>
    </source>
</reference>
<evidence type="ECO:0000256" key="6">
    <source>
        <dbReference type="ARBA" id="ARBA00023002"/>
    </source>
</evidence>
<evidence type="ECO:0000256" key="7">
    <source>
        <dbReference type="ARBA" id="ARBA00023033"/>
    </source>
</evidence>
<evidence type="ECO:0000256" key="3">
    <source>
        <dbReference type="ARBA" id="ARBA00005349"/>
    </source>
</evidence>
<evidence type="ECO:0000256" key="4">
    <source>
        <dbReference type="ARBA" id="ARBA00022630"/>
    </source>
</evidence>
<comment type="similarity">
    <text evidence="3">Belongs to the UbiH/COQ6 family.</text>
</comment>
<keyword evidence="6" id="KW-0560">Oxidoreductase</keyword>
<name>A0A1M7IVS6_9BRAD</name>
<dbReference type="SUPFAM" id="SSF51905">
    <property type="entry name" value="FAD/NAD(P)-binding domain"/>
    <property type="match status" value="1"/>
</dbReference>
<dbReference type="OrthoDB" id="9796623at2"/>
<keyword evidence="7" id="KW-0503">Monooxygenase</keyword>
<dbReference type="GO" id="GO:0071949">
    <property type="term" value="F:FAD binding"/>
    <property type="evidence" value="ECO:0007669"/>
    <property type="project" value="InterPro"/>
</dbReference>
<dbReference type="InterPro" id="IPR036188">
    <property type="entry name" value="FAD/NAD-bd_sf"/>
</dbReference>
<dbReference type="PANTHER" id="PTHR43876">
    <property type="entry name" value="UBIQUINONE BIOSYNTHESIS MONOOXYGENASE COQ6, MITOCHONDRIAL"/>
    <property type="match status" value="1"/>
</dbReference>